<dbReference type="EMBL" id="KZ805409">
    <property type="protein sequence ID" value="PVH98620.1"/>
    <property type="molecule type" value="Genomic_DNA"/>
</dbReference>
<keyword evidence="2" id="KW-1185">Reference proteome</keyword>
<gene>
    <name evidence="1" type="ORF">DM02DRAFT_40073</name>
</gene>
<organism evidence="1 2">
    <name type="scientific">Periconia macrospinosa</name>
    <dbReference type="NCBI Taxonomy" id="97972"/>
    <lineage>
        <taxon>Eukaryota</taxon>
        <taxon>Fungi</taxon>
        <taxon>Dikarya</taxon>
        <taxon>Ascomycota</taxon>
        <taxon>Pezizomycotina</taxon>
        <taxon>Dothideomycetes</taxon>
        <taxon>Pleosporomycetidae</taxon>
        <taxon>Pleosporales</taxon>
        <taxon>Massarineae</taxon>
        <taxon>Periconiaceae</taxon>
        <taxon>Periconia</taxon>
    </lineage>
</organism>
<proteinExistence type="predicted"/>
<protein>
    <submittedName>
        <fullName evidence="1">Uncharacterized protein</fullName>
    </submittedName>
</protein>
<sequence>MRRRHTGILGVYYAWIQGRAGSDGDVAEFDGRTRWWRFMCRNNCDFELDGAGHFLNIVENRDKVCPDQFPARPSVKRRSFQAHLIRCSGRY</sequence>
<reference evidence="1 2" key="1">
    <citation type="journal article" date="2018" name="Sci. Rep.">
        <title>Comparative genomics provides insights into the lifestyle and reveals functional heterogeneity of dark septate endophytic fungi.</title>
        <authorList>
            <person name="Knapp D.G."/>
            <person name="Nemeth J.B."/>
            <person name="Barry K."/>
            <person name="Hainaut M."/>
            <person name="Henrissat B."/>
            <person name="Johnson J."/>
            <person name="Kuo A."/>
            <person name="Lim J.H.P."/>
            <person name="Lipzen A."/>
            <person name="Nolan M."/>
            <person name="Ohm R.A."/>
            <person name="Tamas L."/>
            <person name="Grigoriev I.V."/>
            <person name="Spatafora J.W."/>
            <person name="Nagy L.G."/>
            <person name="Kovacs G.M."/>
        </authorList>
    </citation>
    <scope>NUCLEOTIDE SEQUENCE [LARGE SCALE GENOMIC DNA]</scope>
    <source>
        <strain evidence="1 2">DSE2036</strain>
    </source>
</reference>
<evidence type="ECO:0000313" key="1">
    <source>
        <dbReference type="EMBL" id="PVH98620.1"/>
    </source>
</evidence>
<accession>A0A2V1DKH8</accession>
<name>A0A2V1DKH8_9PLEO</name>
<evidence type="ECO:0000313" key="2">
    <source>
        <dbReference type="Proteomes" id="UP000244855"/>
    </source>
</evidence>
<dbReference type="AlphaFoldDB" id="A0A2V1DKH8"/>
<dbReference type="Proteomes" id="UP000244855">
    <property type="component" value="Unassembled WGS sequence"/>
</dbReference>